<name>A0A7W7CFH2_9PSEU</name>
<keyword evidence="3" id="KW-1003">Cell membrane</keyword>
<keyword evidence="9" id="KW-1185">Reference proteome</keyword>
<evidence type="ECO:0000256" key="2">
    <source>
        <dbReference type="ARBA" id="ARBA00007531"/>
    </source>
</evidence>
<evidence type="ECO:0000256" key="5">
    <source>
        <dbReference type="ARBA" id="ARBA00022989"/>
    </source>
</evidence>
<comment type="subcellular location">
    <subcellularLocation>
        <location evidence="1">Cell membrane</location>
    </subcellularLocation>
</comment>
<keyword evidence="6 7" id="KW-0472">Membrane</keyword>
<dbReference type="Gene3D" id="2.60.40.2880">
    <property type="entry name" value="MmpS1-5, C-terminal soluble domain"/>
    <property type="match status" value="1"/>
</dbReference>
<dbReference type="Proteomes" id="UP000533598">
    <property type="component" value="Unassembled WGS sequence"/>
</dbReference>
<evidence type="ECO:0000256" key="4">
    <source>
        <dbReference type="ARBA" id="ARBA00022692"/>
    </source>
</evidence>
<gene>
    <name evidence="8" type="ORF">HNR67_006378</name>
</gene>
<dbReference type="InterPro" id="IPR008693">
    <property type="entry name" value="MmpS"/>
</dbReference>
<keyword evidence="4 7" id="KW-0812">Transmembrane</keyword>
<proteinExistence type="inferred from homology"/>
<organism evidence="8 9">
    <name type="scientific">Crossiella cryophila</name>
    <dbReference type="NCBI Taxonomy" id="43355"/>
    <lineage>
        <taxon>Bacteria</taxon>
        <taxon>Bacillati</taxon>
        <taxon>Actinomycetota</taxon>
        <taxon>Actinomycetes</taxon>
        <taxon>Pseudonocardiales</taxon>
        <taxon>Pseudonocardiaceae</taxon>
        <taxon>Crossiella</taxon>
    </lineage>
</organism>
<sequence length="199" mass="20727">MSQQHPYPPVQPMQVAPQPSNGIGTTGFILGLVGLVISLIPIIGTIAWPLVILGIIFSAIGLVRIKNRKANNKGLTIAGLAASVVGLGICITWTIVTAMAVNNVRAELDRVAKVEYEVTGTATEVTVIYGEVLKTQEEKVTKLPWTKQTENKGALKGGSLVVTNGAKGGSVTCKITVDGKVVSTKTSEGAFTSVSCIGV</sequence>
<dbReference type="GO" id="GO:0005886">
    <property type="term" value="C:plasma membrane"/>
    <property type="evidence" value="ECO:0007669"/>
    <property type="project" value="UniProtKB-SubCell"/>
</dbReference>
<keyword evidence="5 7" id="KW-1133">Transmembrane helix</keyword>
<feature type="transmembrane region" description="Helical" evidence="7">
    <location>
        <begin position="46"/>
        <end position="65"/>
    </location>
</feature>
<dbReference type="RefSeq" id="WP_312988484.1">
    <property type="nucleotide sequence ID" value="NZ_BAAAUI010000009.1"/>
</dbReference>
<protein>
    <recommendedName>
        <fullName evidence="10">DUF4190 domain-containing protein</fullName>
    </recommendedName>
</protein>
<evidence type="ECO:0000256" key="3">
    <source>
        <dbReference type="ARBA" id="ARBA00022475"/>
    </source>
</evidence>
<feature type="transmembrane region" description="Helical" evidence="7">
    <location>
        <begin position="77"/>
        <end position="101"/>
    </location>
</feature>
<comment type="caution">
    <text evidence="8">The sequence shown here is derived from an EMBL/GenBank/DDBJ whole genome shotgun (WGS) entry which is preliminary data.</text>
</comment>
<dbReference type="InterPro" id="IPR038468">
    <property type="entry name" value="MmpS_C"/>
</dbReference>
<reference evidence="8 9" key="1">
    <citation type="submission" date="2020-08" db="EMBL/GenBank/DDBJ databases">
        <title>Sequencing the genomes of 1000 actinobacteria strains.</title>
        <authorList>
            <person name="Klenk H.-P."/>
        </authorList>
    </citation>
    <scope>NUCLEOTIDE SEQUENCE [LARGE SCALE GENOMIC DNA]</scope>
    <source>
        <strain evidence="8 9">DSM 44230</strain>
    </source>
</reference>
<evidence type="ECO:0008006" key="10">
    <source>
        <dbReference type="Google" id="ProtNLM"/>
    </source>
</evidence>
<evidence type="ECO:0000256" key="7">
    <source>
        <dbReference type="SAM" id="Phobius"/>
    </source>
</evidence>
<evidence type="ECO:0000256" key="1">
    <source>
        <dbReference type="ARBA" id="ARBA00004236"/>
    </source>
</evidence>
<evidence type="ECO:0000313" key="8">
    <source>
        <dbReference type="EMBL" id="MBB4680260.1"/>
    </source>
</evidence>
<dbReference type="Pfam" id="PF05423">
    <property type="entry name" value="Mycobact_memb"/>
    <property type="match status" value="1"/>
</dbReference>
<dbReference type="AlphaFoldDB" id="A0A7W7CFH2"/>
<evidence type="ECO:0000256" key="6">
    <source>
        <dbReference type="ARBA" id="ARBA00023136"/>
    </source>
</evidence>
<comment type="similarity">
    <text evidence="2">Belongs to the MmpS family.</text>
</comment>
<dbReference type="EMBL" id="JACHMH010000001">
    <property type="protein sequence ID" value="MBB4680260.1"/>
    <property type="molecule type" value="Genomic_DNA"/>
</dbReference>
<accession>A0A7W7CFH2</accession>
<feature type="transmembrane region" description="Helical" evidence="7">
    <location>
        <begin position="21"/>
        <end position="40"/>
    </location>
</feature>
<evidence type="ECO:0000313" key="9">
    <source>
        <dbReference type="Proteomes" id="UP000533598"/>
    </source>
</evidence>